<dbReference type="Gene3D" id="3.30.9.10">
    <property type="entry name" value="D-Amino Acid Oxidase, subunit A, domain 2"/>
    <property type="match status" value="1"/>
</dbReference>
<dbReference type="GO" id="GO:0005737">
    <property type="term" value="C:cytoplasm"/>
    <property type="evidence" value="ECO:0007669"/>
    <property type="project" value="TreeGrafter"/>
</dbReference>
<dbReference type="GO" id="GO:0016491">
    <property type="term" value="F:oxidoreductase activity"/>
    <property type="evidence" value="ECO:0007669"/>
    <property type="project" value="UniProtKB-KW"/>
</dbReference>
<feature type="compositionally biased region" description="Polar residues" evidence="2">
    <location>
        <begin position="16"/>
        <end position="26"/>
    </location>
</feature>
<dbReference type="Pfam" id="PF01266">
    <property type="entry name" value="DAO"/>
    <property type="match status" value="1"/>
</dbReference>
<keyword evidence="1" id="KW-0560">Oxidoreductase</keyword>
<reference evidence="4 5" key="1">
    <citation type="submission" date="2019-08" db="EMBL/GenBank/DDBJ databases">
        <authorList>
            <person name="Peeters C."/>
        </authorList>
    </citation>
    <scope>NUCLEOTIDE SEQUENCE [LARGE SCALE GENOMIC DNA]</scope>
    <source>
        <strain evidence="4 5">LMG 31012</strain>
    </source>
</reference>
<evidence type="ECO:0000313" key="4">
    <source>
        <dbReference type="EMBL" id="VVD60908.1"/>
    </source>
</evidence>
<dbReference type="PANTHER" id="PTHR13847:SF281">
    <property type="entry name" value="FAD DEPENDENT OXIDOREDUCTASE DOMAIN-CONTAINING PROTEIN"/>
    <property type="match status" value="1"/>
</dbReference>
<feature type="domain" description="FAD dependent oxidoreductase" evidence="3">
    <location>
        <begin position="65"/>
        <end position="416"/>
    </location>
</feature>
<dbReference type="AlphaFoldDB" id="A0A5E4RG32"/>
<dbReference type="InterPro" id="IPR036188">
    <property type="entry name" value="FAD/NAD-bd_sf"/>
</dbReference>
<dbReference type="InterPro" id="IPR006076">
    <property type="entry name" value="FAD-dep_OxRdtase"/>
</dbReference>
<evidence type="ECO:0000256" key="2">
    <source>
        <dbReference type="SAM" id="MobiDB-lite"/>
    </source>
</evidence>
<name>A0A5E4RG32_9BURK</name>
<sequence>MTTREHARLAAHDAMTATTGVRSDTAGNGARRGDAGPIGAFPSLWSATATPALATPALHASRRVDVAVIGGGFTGVSAALHLAEAGVDVCVLDAGEPGWGASGRNGGQVIPGLKHDPDALMKRFPGEQGVALVDMIGGAADVVFDLIARYGIDCDARREGWIQPAHSAAMLAAQRMRVAQWRTRGAPVEMLDRDAVTSRIGSPIYQGGWIDRRAGSLHPLSYLRGLVRAATGQGATIHGNTQVTGLRAVVGRWQVSTASGHTIDAARVLIATNGYTDDLWPGLRRTLIAANSFIVATAPLPEHIAATVLPGGEVASDARRLLLYFRKDAAGRLLLGGRGSFSDPGSASAWRHLERALVRLFPQTQGVPIEYRWAGRVAVTPDAMPHVHAPAPGLTISLGYNGRGIAMATALGRELAGHLTGHSALRFPVTPIRPIPFHDLQRLYFSAAVNWYRVLDQLS</sequence>
<organism evidence="4 5">
    <name type="scientific">Pandoraea eparura</name>
    <dbReference type="NCBI Taxonomy" id="2508291"/>
    <lineage>
        <taxon>Bacteria</taxon>
        <taxon>Pseudomonadati</taxon>
        <taxon>Pseudomonadota</taxon>
        <taxon>Betaproteobacteria</taxon>
        <taxon>Burkholderiales</taxon>
        <taxon>Burkholderiaceae</taxon>
        <taxon>Pandoraea</taxon>
    </lineage>
</organism>
<evidence type="ECO:0000313" key="5">
    <source>
        <dbReference type="Proteomes" id="UP000400981"/>
    </source>
</evidence>
<dbReference type="Proteomes" id="UP000400981">
    <property type="component" value="Unassembled WGS sequence"/>
</dbReference>
<evidence type="ECO:0000256" key="1">
    <source>
        <dbReference type="ARBA" id="ARBA00023002"/>
    </source>
</evidence>
<protein>
    <submittedName>
        <fullName evidence="4">FAD-binding oxidoreductase</fullName>
    </submittedName>
</protein>
<accession>A0A5E4RG32</accession>
<proteinExistence type="predicted"/>
<dbReference type="EMBL" id="CABPSH010000001">
    <property type="protein sequence ID" value="VVD60908.1"/>
    <property type="molecule type" value="Genomic_DNA"/>
</dbReference>
<feature type="compositionally biased region" description="Basic and acidic residues" evidence="2">
    <location>
        <begin position="1"/>
        <end position="11"/>
    </location>
</feature>
<gene>
    <name evidence="4" type="ORF">PEP31012_00096</name>
</gene>
<dbReference type="PANTHER" id="PTHR13847">
    <property type="entry name" value="SARCOSINE DEHYDROGENASE-RELATED"/>
    <property type="match status" value="1"/>
</dbReference>
<feature type="region of interest" description="Disordered" evidence="2">
    <location>
        <begin position="1"/>
        <end position="34"/>
    </location>
</feature>
<dbReference type="SUPFAM" id="SSF51905">
    <property type="entry name" value="FAD/NAD(P)-binding domain"/>
    <property type="match status" value="1"/>
</dbReference>
<evidence type="ECO:0000259" key="3">
    <source>
        <dbReference type="Pfam" id="PF01266"/>
    </source>
</evidence>
<dbReference type="Gene3D" id="3.50.50.60">
    <property type="entry name" value="FAD/NAD(P)-binding domain"/>
    <property type="match status" value="1"/>
</dbReference>
<dbReference type="RefSeq" id="WP_246171082.1">
    <property type="nucleotide sequence ID" value="NZ_CABPSH010000001.1"/>
</dbReference>
<keyword evidence="5" id="KW-1185">Reference proteome</keyword>